<evidence type="ECO:0000313" key="5">
    <source>
        <dbReference type="Proteomes" id="UP000029738"/>
    </source>
</evidence>
<dbReference type="Pfam" id="PF24698">
    <property type="entry name" value="DUF7662"/>
    <property type="match status" value="1"/>
</dbReference>
<dbReference type="OrthoDB" id="465980at2"/>
<protein>
    <submittedName>
        <fullName evidence="4">DNA-binding protein</fullName>
    </submittedName>
    <submittedName>
        <fullName evidence="3">Helix-turn-helix transcriptional regulator</fullName>
    </submittedName>
</protein>
<dbReference type="Proteomes" id="UP000029738">
    <property type="component" value="Unassembled WGS sequence"/>
</dbReference>
<dbReference type="CDD" id="cd00093">
    <property type="entry name" value="HTH_XRE"/>
    <property type="match status" value="1"/>
</dbReference>
<organism evidence="4">
    <name type="scientific">Tolypothrix bouteillei VB521301</name>
    <dbReference type="NCBI Taxonomy" id="1479485"/>
    <lineage>
        <taxon>Bacteria</taxon>
        <taxon>Bacillati</taxon>
        <taxon>Cyanobacteriota</taxon>
        <taxon>Cyanophyceae</taxon>
        <taxon>Nostocales</taxon>
        <taxon>Tolypothrichaceae</taxon>
        <taxon>Tolypothrix</taxon>
    </lineage>
</organism>
<dbReference type="GO" id="GO:0003677">
    <property type="term" value="F:DNA binding"/>
    <property type="evidence" value="ECO:0007669"/>
    <property type="project" value="UniProtKB-KW"/>
</dbReference>
<accession>A0A0C1QQQ7</accession>
<dbReference type="RefSeq" id="WP_038084531.1">
    <property type="nucleotide sequence ID" value="NZ_JHEG04000001.1"/>
</dbReference>
<dbReference type="EMBL" id="JHEG04000001">
    <property type="protein sequence ID" value="KAF3888637.1"/>
    <property type="molecule type" value="Genomic_DNA"/>
</dbReference>
<dbReference type="Gene3D" id="1.10.260.40">
    <property type="entry name" value="lambda repressor-like DNA-binding domains"/>
    <property type="match status" value="1"/>
</dbReference>
<dbReference type="InterPro" id="IPR010982">
    <property type="entry name" value="Lambda_DNA-bd_dom_sf"/>
</dbReference>
<reference evidence="3" key="2">
    <citation type="submission" date="2019-11" db="EMBL/GenBank/DDBJ databases">
        <title>Improved Assembly of Tolypothrix boutellei genome.</title>
        <authorList>
            <person name="Sarangi A.N."/>
            <person name="Mukherjee M."/>
            <person name="Ghosh S."/>
            <person name="Singh D."/>
            <person name="Das A."/>
            <person name="Kant S."/>
            <person name="Prusty A."/>
            <person name="Tripathy S."/>
        </authorList>
    </citation>
    <scope>NUCLEOTIDE SEQUENCE</scope>
    <source>
        <strain evidence="3">VB521301</strain>
    </source>
</reference>
<name>A0A0C1QQQ7_9CYAN</name>
<dbReference type="SUPFAM" id="SSF47413">
    <property type="entry name" value="lambda repressor-like DNA-binding domains"/>
    <property type="match status" value="1"/>
</dbReference>
<gene>
    <name evidence="4" type="ORF">DA73_0243415</name>
    <name evidence="3" type="ORF">DA73_0400026530</name>
</gene>
<dbReference type="InterPro" id="IPR056079">
    <property type="entry name" value="DUF7662"/>
</dbReference>
<dbReference type="InterPro" id="IPR001387">
    <property type="entry name" value="Cro/C1-type_HTH"/>
</dbReference>
<reference evidence="4" key="1">
    <citation type="journal article" date="2015" name="Genome Announc.">
        <title>Draft Genome Sequence of Tolypothrix boutellei Strain VB521301.</title>
        <authorList>
            <person name="Chandrababunaidu M.M."/>
            <person name="Singh D."/>
            <person name="Sen D."/>
            <person name="Bhan S."/>
            <person name="Das S."/>
            <person name="Gupta A."/>
            <person name="Adhikary S.P."/>
            <person name="Tripathy S."/>
        </authorList>
    </citation>
    <scope>NUCLEOTIDE SEQUENCE</scope>
    <source>
        <strain evidence="4">VB521301</strain>
    </source>
</reference>
<evidence type="ECO:0000256" key="1">
    <source>
        <dbReference type="ARBA" id="ARBA00023125"/>
    </source>
</evidence>
<dbReference type="PANTHER" id="PTHR46558:SF4">
    <property type="entry name" value="DNA-BIDING PHAGE PROTEIN"/>
    <property type="match status" value="1"/>
</dbReference>
<dbReference type="AlphaFoldDB" id="A0A0C1QQQ7"/>
<evidence type="ECO:0000313" key="3">
    <source>
        <dbReference type="EMBL" id="KAF3888637.1"/>
    </source>
</evidence>
<keyword evidence="1 4" id="KW-0238">DNA-binding</keyword>
<evidence type="ECO:0000313" key="4">
    <source>
        <dbReference type="EMBL" id="KIE07839.1"/>
    </source>
</evidence>
<evidence type="ECO:0000259" key="2">
    <source>
        <dbReference type="PROSITE" id="PS50943"/>
    </source>
</evidence>
<dbReference type="STRING" id="1479485.DA73_0243415"/>
<dbReference type="PROSITE" id="PS50943">
    <property type="entry name" value="HTH_CROC1"/>
    <property type="match status" value="1"/>
</dbReference>
<sequence length="161" mass="18322">MKGGSKYQPLFEYLQNSDRTEITLTFAEIETLMSNSLPETARTQRRWWGNRSKGALQASAWMNAGYVVGEIDLETERVTFRKPSSGYKVQSVTDTTKWNSDSIKALRLKMGLTQSELAEELGVRQQTVSEWETGIYEPTRATSKHLNLVAEKAGFKYKTEK</sequence>
<dbReference type="PANTHER" id="PTHR46558">
    <property type="entry name" value="TRACRIPTIONAL REGULATORY PROTEIN-RELATED-RELATED"/>
    <property type="match status" value="1"/>
</dbReference>
<feature type="domain" description="HTH cro/C1-type" evidence="2">
    <location>
        <begin position="103"/>
        <end position="139"/>
    </location>
</feature>
<dbReference type="SMART" id="SM00530">
    <property type="entry name" value="HTH_XRE"/>
    <property type="match status" value="1"/>
</dbReference>
<dbReference type="Pfam" id="PF01381">
    <property type="entry name" value="HTH_3"/>
    <property type="match status" value="1"/>
</dbReference>
<dbReference type="EMBL" id="JHEG02000059">
    <property type="protein sequence ID" value="KIE07839.1"/>
    <property type="molecule type" value="Genomic_DNA"/>
</dbReference>
<proteinExistence type="predicted"/>
<keyword evidence="5" id="KW-1185">Reference proteome</keyword>
<comment type="caution">
    <text evidence="4">The sequence shown here is derived from an EMBL/GenBank/DDBJ whole genome shotgun (WGS) entry which is preliminary data.</text>
</comment>